<feature type="transmembrane region" description="Helical" evidence="1">
    <location>
        <begin position="123"/>
        <end position="146"/>
    </location>
</feature>
<evidence type="ECO:0000313" key="3">
    <source>
        <dbReference type="Proteomes" id="UP000028582"/>
    </source>
</evidence>
<name>A0A081A7K6_PHYNI</name>
<reference evidence="2 3" key="1">
    <citation type="submission" date="2013-11" db="EMBL/GenBank/DDBJ databases">
        <title>The Genome Sequence of Phytophthora parasitica P1976.</title>
        <authorList>
            <consortium name="The Broad Institute Genomics Platform"/>
            <person name="Russ C."/>
            <person name="Tyler B."/>
            <person name="Panabieres F."/>
            <person name="Shan W."/>
            <person name="Tripathy S."/>
            <person name="Grunwald N."/>
            <person name="Machado M."/>
            <person name="Johnson C.S."/>
            <person name="Walker B."/>
            <person name="Young S."/>
            <person name="Zeng Q."/>
            <person name="Gargeya S."/>
            <person name="Fitzgerald M."/>
            <person name="Haas B."/>
            <person name="Abouelleil A."/>
            <person name="Allen A.W."/>
            <person name="Alvarado L."/>
            <person name="Arachchi H.M."/>
            <person name="Berlin A.M."/>
            <person name="Chapman S.B."/>
            <person name="Gainer-Dewar J."/>
            <person name="Goldberg J."/>
            <person name="Griggs A."/>
            <person name="Gujja S."/>
            <person name="Hansen M."/>
            <person name="Howarth C."/>
            <person name="Imamovic A."/>
            <person name="Ireland A."/>
            <person name="Larimer J."/>
            <person name="McCowan C."/>
            <person name="Murphy C."/>
            <person name="Pearson M."/>
            <person name="Poon T.W."/>
            <person name="Priest M."/>
            <person name="Roberts A."/>
            <person name="Saif S."/>
            <person name="Shea T."/>
            <person name="Sisk P."/>
            <person name="Sykes S."/>
            <person name="Wortman J."/>
            <person name="Nusbaum C."/>
            <person name="Birren B."/>
        </authorList>
    </citation>
    <scope>NUCLEOTIDE SEQUENCE [LARGE SCALE GENOMIC DNA]</scope>
    <source>
        <strain evidence="2 3">P1976</strain>
    </source>
</reference>
<dbReference type="OrthoDB" id="98930at2759"/>
<sequence>MGWKTLTTTEKKVATTFANSPFGVVSVHFALVALWLVIIQHARAPLFGQREDISGFKLVVWATLLTLCGVSGLVSLTTKSKRAAKIALECWLLLSVFHTWCVMVMVSRRLWVNVIGGETQQTWAVYEMAVQLLTDVMSSAFLMWFLHHDGRNGVVTDDSMREPLLSHLV</sequence>
<keyword evidence="1" id="KW-0812">Transmembrane</keyword>
<feature type="transmembrane region" description="Helical" evidence="1">
    <location>
        <begin position="58"/>
        <end position="78"/>
    </location>
</feature>
<evidence type="ECO:0000256" key="1">
    <source>
        <dbReference type="SAM" id="Phobius"/>
    </source>
</evidence>
<gene>
    <name evidence="2" type="ORF">F444_09472</name>
</gene>
<dbReference type="EMBL" id="ANJA01001740">
    <property type="protein sequence ID" value="ETO74867.1"/>
    <property type="molecule type" value="Genomic_DNA"/>
</dbReference>
<dbReference type="AlphaFoldDB" id="A0A081A7K6"/>
<keyword evidence="1" id="KW-0472">Membrane</keyword>
<feature type="transmembrane region" description="Helical" evidence="1">
    <location>
        <begin position="90"/>
        <end position="111"/>
    </location>
</feature>
<organism evidence="2 3">
    <name type="scientific">Phytophthora nicotianae P1976</name>
    <dbReference type="NCBI Taxonomy" id="1317066"/>
    <lineage>
        <taxon>Eukaryota</taxon>
        <taxon>Sar</taxon>
        <taxon>Stramenopiles</taxon>
        <taxon>Oomycota</taxon>
        <taxon>Peronosporomycetes</taxon>
        <taxon>Peronosporales</taxon>
        <taxon>Peronosporaceae</taxon>
        <taxon>Phytophthora</taxon>
    </lineage>
</organism>
<comment type="caution">
    <text evidence="2">The sequence shown here is derived from an EMBL/GenBank/DDBJ whole genome shotgun (WGS) entry which is preliminary data.</text>
</comment>
<feature type="transmembrane region" description="Helical" evidence="1">
    <location>
        <begin position="21"/>
        <end position="38"/>
    </location>
</feature>
<protein>
    <submittedName>
        <fullName evidence="2">Uncharacterized protein</fullName>
    </submittedName>
</protein>
<evidence type="ECO:0000313" key="2">
    <source>
        <dbReference type="EMBL" id="ETO74867.1"/>
    </source>
</evidence>
<proteinExistence type="predicted"/>
<dbReference type="Proteomes" id="UP000028582">
    <property type="component" value="Unassembled WGS sequence"/>
</dbReference>
<accession>A0A081A7K6</accession>
<keyword evidence="1" id="KW-1133">Transmembrane helix</keyword>